<dbReference type="Proteomes" id="UP000756921">
    <property type="component" value="Unassembled WGS sequence"/>
</dbReference>
<reference evidence="2" key="1">
    <citation type="journal article" date="2020" name="Mol. Plant Microbe Interact.">
        <title>Genome Sequence of the Biocontrol Agent Coniothyrium minitans strain Conio (IMI 134523).</title>
        <authorList>
            <person name="Patel D."/>
            <person name="Shittu T.A."/>
            <person name="Baroncelli R."/>
            <person name="Muthumeenakshi S."/>
            <person name="Osborne T.H."/>
            <person name="Janganan T.K."/>
            <person name="Sreenivasaprasad S."/>
        </authorList>
    </citation>
    <scope>NUCLEOTIDE SEQUENCE</scope>
    <source>
        <strain evidence="2">Conio</strain>
    </source>
</reference>
<dbReference type="EMBL" id="WJXW01000002">
    <property type="protein sequence ID" value="KAF9740137.1"/>
    <property type="molecule type" value="Genomic_DNA"/>
</dbReference>
<proteinExistence type="predicted"/>
<accession>A0A9P6KV80</accession>
<name>A0A9P6KV80_9PLEO</name>
<sequence>MPASAVFVTRQHPPFPPTGGIVCNASKKKYPQAGQTPNHIQRSHQKNRQASLNSVHQNPS</sequence>
<evidence type="ECO:0000313" key="3">
    <source>
        <dbReference type="Proteomes" id="UP000756921"/>
    </source>
</evidence>
<dbReference type="AlphaFoldDB" id="A0A9P6KV80"/>
<gene>
    <name evidence="2" type="ORF">PMIN01_02772</name>
</gene>
<feature type="compositionally biased region" description="Polar residues" evidence="1">
    <location>
        <begin position="48"/>
        <end position="60"/>
    </location>
</feature>
<evidence type="ECO:0000313" key="2">
    <source>
        <dbReference type="EMBL" id="KAF9740137.1"/>
    </source>
</evidence>
<feature type="region of interest" description="Disordered" evidence="1">
    <location>
        <begin position="1"/>
        <end position="60"/>
    </location>
</feature>
<protein>
    <submittedName>
        <fullName evidence="2">Uncharacterized protein</fullName>
    </submittedName>
</protein>
<keyword evidence="3" id="KW-1185">Reference proteome</keyword>
<comment type="caution">
    <text evidence="2">The sequence shown here is derived from an EMBL/GenBank/DDBJ whole genome shotgun (WGS) entry which is preliminary data.</text>
</comment>
<evidence type="ECO:0000256" key="1">
    <source>
        <dbReference type="SAM" id="MobiDB-lite"/>
    </source>
</evidence>
<organism evidence="2 3">
    <name type="scientific">Paraphaeosphaeria minitans</name>
    <dbReference type="NCBI Taxonomy" id="565426"/>
    <lineage>
        <taxon>Eukaryota</taxon>
        <taxon>Fungi</taxon>
        <taxon>Dikarya</taxon>
        <taxon>Ascomycota</taxon>
        <taxon>Pezizomycotina</taxon>
        <taxon>Dothideomycetes</taxon>
        <taxon>Pleosporomycetidae</taxon>
        <taxon>Pleosporales</taxon>
        <taxon>Massarineae</taxon>
        <taxon>Didymosphaeriaceae</taxon>
        <taxon>Paraphaeosphaeria</taxon>
    </lineage>
</organism>